<dbReference type="SUPFAM" id="SSF52402">
    <property type="entry name" value="Adenine nucleotide alpha hydrolases-like"/>
    <property type="match status" value="1"/>
</dbReference>
<dbReference type="Gene3D" id="3.40.50.620">
    <property type="entry name" value="HUPs"/>
    <property type="match status" value="1"/>
</dbReference>
<dbReference type="InterPro" id="IPR014729">
    <property type="entry name" value="Rossmann-like_a/b/a_fold"/>
</dbReference>
<evidence type="ECO:0000313" key="2">
    <source>
        <dbReference type="EMBL" id="SVB20810.1"/>
    </source>
</evidence>
<dbReference type="InterPro" id="IPR006016">
    <property type="entry name" value="UspA"/>
</dbReference>
<dbReference type="EMBL" id="UINC01032705">
    <property type="protein sequence ID" value="SVB20810.1"/>
    <property type="molecule type" value="Genomic_DNA"/>
</dbReference>
<reference evidence="2" key="1">
    <citation type="submission" date="2018-05" db="EMBL/GenBank/DDBJ databases">
        <authorList>
            <person name="Lanie J.A."/>
            <person name="Ng W.-L."/>
            <person name="Kazmierczak K.M."/>
            <person name="Andrzejewski T.M."/>
            <person name="Davidsen T.M."/>
            <person name="Wayne K.J."/>
            <person name="Tettelin H."/>
            <person name="Glass J.I."/>
            <person name="Rusch D."/>
            <person name="Podicherti R."/>
            <person name="Tsui H.-C.T."/>
            <person name="Winkler M.E."/>
        </authorList>
    </citation>
    <scope>NUCLEOTIDE SEQUENCE</scope>
</reference>
<organism evidence="2">
    <name type="scientific">marine metagenome</name>
    <dbReference type="NCBI Taxonomy" id="408172"/>
    <lineage>
        <taxon>unclassified sequences</taxon>
        <taxon>metagenomes</taxon>
        <taxon>ecological metagenomes</taxon>
    </lineage>
</organism>
<dbReference type="AlphaFoldDB" id="A0A382C431"/>
<dbReference type="Pfam" id="PF00582">
    <property type="entry name" value="Usp"/>
    <property type="match status" value="1"/>
</dbReference>
<evidence type="ECO:0000259" key="1">
    <source>
        <dbReference type="Pfam" id="PF00582"/>
    </source>
</evidence>
<sequence length="155" mass="17629">MRLFDIFKVQKFILISEMTSVPFRIMVALAARGDEQSVIKQAVLYTEKFNAQLTAIHVNQPALSQPKGAIGQKVTEEDIQSRFIEYGYKHIVEDVKIIIEYDESISKIINKYADNINLVILGHRKQTTFNSRIMDSIDEGISNLLSCPVLVVQKN</sequence>
<feature type="domain" description="UspA" evidence="1">
    <location>
        <begin position="24"/>
        <end position="152"/>
    </location>
</feature>
<protein>
    <recommendedName>
        <fullName evidence="1">UspA domain-containing protein</fullName>
    </recommendedName>
</protein>
<dbReference type="CDD" id="cd00293">
    <property type="entry name" value="USP-like"/>
    <property type="match status" value="1"/>
</dbReference>
<proteinExistence type="predicted"/>
<name>A0A382C431_9ZZZZ</name>
<accession>A0A382C431</accession>
<gene>
    <name evidence="2" type="ORF">METZ01_LOCUS173664</name>
</gene>